<dbReference type="PROSITE" id="PS51225">
    <property type="entry name" value="MARVEL"/>
    <property type="match status" value="1"/>
</dbReference>
<dbReference type="GO" id="GO:0070830">
    <property type="term" value="P:bicellular tight junction assembly"/>
    <property type="evidence" value="ECO:0007669"/>
    <property type="project" value="InterPro"/>
</dbReference>
<comment type="similarity">
    <text evidence="1 12 14">Belongs to the ELL/occludin family.</text>
</comment>
<evidence type="ECO:0000256" key="4">
    <source>
        <dbReference type="ARBA" id="ARBA00022475"/>
    </source>
</evidence>
<evidence type="ECO:0000256" key="16">
    <source>
        <dbReference type="SAM" id="MobiDB-lite"/>
    </source>
</evidence>
<keyword evidence="21" id="KW-1185">Reference proteome</keyword>
<protein>
    <recommendedName>
        <fullName evidence="2 12">Occludin</fullName>
    </recommendedName>
</protein>
<dbReference type="PROSITE" id="PS51980">
    <property type="entry name" value="OCEL"/>
    <property type="match status" value="1"/>
</dbReference>
<evidence type="ECO:0000256" key="3">
    <source>
        <dbReference type="ARBA" id="ARBA00022427"/>
    </source>
</evidence>
<evidence type="ECO:0000256" key="2">
    <source>
        <dbReference type="ARBA" id="ARBA00016772"/>
    </source>
</evidence>
<gene>
    <name evidence="20" type="primary">si:ch73-61d6.3</name>
</gene>
<evidence type="ECO:0000259" key="19">
    <source>
        <dbReference type="PROSITE" id="PS51980"/>
    </source>
</evidence>
<dbReference type="Pfam" id="PF01284">
    <property type="entry name" value="MARVEL"/>
    <property type="match status" value="1"/>
</dbReference>
<feature type="coiled-coil region" evidence="15">
    <location>
        <begin position="467"/>
        <end position="511"/>
    </location>
</feature>
<keyword evidence="3 12" id="KW-0796">Tight junction</keyword>
<reference evidence="20" key="2">
    <citation type="submission" date="2025-08" db="UniProtKB">
        <authorList>
            <consortium name="Ensembl"/>
        </authorList>
    </citation>
    <scope>IDENTIFICATION</scope>
</reference>
<evidence type="ECO:0000256" key="7">
    <source>
        <dbReference type="ARBA" id="ARBA00022949"/>
    </source>
</evidence>
<dbReference type="InterPro" id="IPR031176">
    <property type="entry name" value="ELL/occludin"/>
</dbReference>
<feature type="transmembrane region" description="Helical" evidence="17">
    <location>
        <begin position="180"/>
        <end position="203"/>
    </location>
</feature>
<feature type="disulfide bond" evidence="13">
    <location>
        <begin position="224"/>
        <end position="252"/>
    </location>
</feature>
<dbReference type="GO" id="GO:0042795">
    <property type="term" value="P:snRNA transcription by RNA polymerase II"/>
    <property type="evidence" value="ECO:0007669"/>
    <property type="project" value="TreeGrafter"/>
</dbReference>
<comment type="function">
    <text evidence="12">May play a role in the formation and regulation of the tight junction (TJ) paracellular permeability barrier.</text>
</comment>
<proteinExistence type="inferred from homology"/>
<evidence type="ECO:0000256" key="10">
    <source>
        <dbReference type="ARBA" id="ARBA00023136"/>
    </source>
</evidence>
<keyword evidence="8 17" id="KW-1133">Transmembrane helix</keyword>
<feature type="transmembrane region" description="Helical" evidence="17">
    <location>
        <begin position="259"/>
        <end position="279"/>
    </location>
</feature>
<name>A0A8C5HU26_GOUWI</name>
<evidence type="ECO:0000313" key="21">
    <source>
        <dbReference type="Proteomes" id="UP000694680"/>
    </source>
</evidence>
<keyword evidence="10 12" id="KW-0472">Membrane</keyword>
<dbReference type="Ensembl" id="ENSGWIT00000053102.1">
    <property type="protein sequence ID" value="ENSGWIP00000049112.1"/>
    <property type="gene ID" value="ENSGWIG00000023989.1"/>
</dbReference>
<keyword evidence="5" id="KW-0597">Phosphoprotein</keyword>
<evidence type="ECO:0000256" key="8">
    <source>
        <dbReference type="ARBA" id="ARBA00022989"/>
    </source>
</evidence>
<dbReference type="SUPFAM" id="SSF144292">
    <property type="entry name" value="occludin/ELL-like"/>
    <property type="match status" value="1"/>
</dbReference>
<evidence type="ECO:0000256" key="11">
    <source>
        <dbReference type="ARBA" id="ARBA00023157"/>
    </source>
</evidence>
<evidence type="ECO:0000256" key="6">
    <source>
        <dbReference type="ARBA" id="ARBA00022692"/>
    </source>
</evidence>
<evidence type="ECO:0000256" key="14">
    <source>
        <dbReference type="PROSITE-ProRule" id="PRU01324"/>
    </source>
</evidence>
<sequence>MFDKQHFESPPVYSPPFTSPSNNGFGPTGSLHGPLSDYNMYPPPPGSYYIEEKPQHFYKWRSPPGIVKAMMATVIILSLLIFACVASTLMWDMQYGGYGPGTGYYGGTGVGFGSGYMGGSYGSSYGGGYGNYGSNYGSYISPYSAKTAMIAIVAFSFLGALVFFIASFSKSPTVRSRKFFLAILIGSILLALLQGIINIVYIVGVNPMAQSSSNIIYNPMLMMCQSLYQSGYSQMGGVGGFPIYNQYLYHYCFVDPQEGVAMVCGFLVVIAFGVAAFYAQKTRGKIWRYGKPNIYWDQPLIGGKASEGRNVEEWVNNVEESRSIQDAPTLLVSEKGGGLLSASVNSVISYPPAKVDSSSYNGDDFNNEYSERPPGRPSEAFSHGGGTSSSPSEETGGGIRKPSANRAKRRRRNPELDESQYETEYTTGGETGNELDEGEWESIYPTITSDAQRHDYKREFDGDLREYKHLCAEMDDINDRLNKLSRQLDTLDDTSSKYQAVAEEYNQLKDLKQTSDYRYKKKECRRLRHKLFHIKRMVKDYDKNH</sequence>
<evidence type="ECO:0000256" key="9">
    <source>
        <dbReference type="ARBA" id="ARBA00023054"/>
    </source>
</evidence>
<dbReference type="InterPro" id="IPR002958">
    <property type="entry name" value="Occludin"/>
</dbReference>
<organism evidence="20 21">
    <name type="scientific">Gouania willdenowi</name>
    <name type="common">Blunt-snouted clingfish</name>
    <name type="synonym">Lepadogaster willdenowi</name>
    <dbReference type="NCBI Taxonomy" id="441366"/>
    <lineage>
        <taxon>Eukaryota</taxon>
        <taxon>Metazoa</taxon>
        <taxon>Chordata</taxon>
        <taxon>Craniata</taxon>
        <taxon>Vertebrata</taxon>
        <taxon>Euteleostomi</taxon>
        <taxon>Actinopterygii</taxon>
        <taxon>Neopterygii</taxon>
        <taxon>Teleostei</taxon>
        <taxon>Neoteleostei</taxon>
        <taxon>Acanthomorphata</taxon>
        <taxon>Ovalentaria</taxon>
        <taxon>Blenniimorphae</taxon>
        <taxon>Blenniiformes</taxon>
        <taxon>Gobiesocoidei</taxon>
        <taxon>Gobiesocidae</taxon>
        <taxon>Gobiesocinae</taxon>
        <taxon>Gouania</taxon>
    </lineage>
</organism>
<feature type="region of interest" description="Disordered" evidence="16">
    <location>
        <begin position="353"/>
        <end position="438"/>
    </location>
</feature>
<reference evidence="20" key="1">
    <citation type="submission" date="2020-06" db="EMBL/GenBank/DDBJ databases">
        <authorList>
            <consortium name="Wellcome Sanger Institute Data Sharing"/>
        </authorList>
    </citation>
    <scope>NUCLEOTIDE SEQUENCE [LARGE SCALE GENOMIC DNA]</scope>
</reference>
<feature type="domain" description="OCEL" evidence="19">
    <location>
        <begin position="438"/>
        <end position="545"/>
    </location>
</feature>
<dbReference type="GO" id="GO:0005923">
    <property type="term" value="C:bicellular tight junction"/>
    <property type="evidence" value="ECO:0007669"/>
    <property type="project" value="UniProtKB-SubCell"/>
</dbReference>
<evidence type="ECO:0000256" key="5">
    <source>
        <dbReference type="ARBA" id="ARBA00022553"/>
    </source>
</evidence>
<dbReference type="Pfam" id="PF07303">
    <property type="entry name" value="Occludin_ELL"/>
    <property type="match status" value="1"/>
</dbReference>
<dbReference type="PRINTS" id="PR01258">
    <property type="entry name" value="OCCLUDIN"/>
</dbReference>
<dbReference type="PIRSF" id="PIRSF005993">
    <property type="entry name" value="Occludin"/>
    <property type="match status" value="1"/>
</dbReference>
<keyword evidence="11 13" id="KW-1015">Disulfide bond</keyword>
<feature type="domain" description="MARVEL" evidence="18">
    <location>
        <begin position="62"/>
        <end position="284"/>
    </location>
</feature>
<dbReference type="AlphaFoldDB" id="A0A8C5HU26"/>
<dbReference type="GO" id="GO:0005886">
    <property type="term" value="C:plasma membrane"/>
    <property type="evidence" value="ECO:0007669"/>
    <property type="project" value="UniProtKB-SubCell"/>
</dbReference>
<dbReference type="GO" id="GO:0032968">
    <property type="term" value="P:positive regulation of transcription elongation by RNA polymerase II"/>
    <property type="evidence" value="ECO:0007669"/>
    <property type="project" value="TreeGrafter"/>
</dbReference>
<dbReference type="PANTHER" id="PTHR23288:SF6">
    <property type="entry name" value="OCCLUDIN"/>
    <property type="match status" value="1"/>
</dbReference>
<evidence type="ECO:0000256" key="1">
    <source>
        <dbReference type="ARBA" id="ARBA00009171"/>
    </source>
</evidence>
<evidence type="ECO:0000313" key="20">
    <source>
        <dbReference type="Ensembl" id="ENSGWIP00000049112.1"/>
    </source>
</evidence>
<keyword evidence="6 12" id="KW-0812">Transmembrane</keyword>
<evidence type="ECO:0000256" key="15">
    <source>
        <dbReference type="SAM" id="Coils"/>
    </source>
</evidence>
<dbReference type="GO" id="GO:0000987">
    <property type="term" value="F:cis-regulatory region sequence-specific DNA binding"/>
    <property type="evidence" value="ECO:0007669"/>
    <property type="project" value="TreeGrafter"/>
</dbReference>
<dbReference type="InterPro" id="IPR008253">
    <property type="entry name" value="Marvel"/>
</dbReference>
<dbReference type="InterPro" id="IPR010844">
    <property type="entry name" value="Occludin_ELL"/>
</dbReference>
<dbReference type="Proteomes" id="UP000694680">
    <property type="component" value="Chromosome 4"/>
</dbReference>
<dbReference type="OrthoDB" id="8867927at2759"/>
<dbReference type="Gene3D" id="6.10.140.340">
    <property type="match status" value="1"/>
</dbReference>
<accession>A0A8C5HU26</accession>
<evidence type="ECO:0000259" key="18">
    <source>
        <dbReference type="PROSITE" id="PS51225"/>
    </source>
</evidence>
<keyword evidence="4" id="KW-1003">Cell membrane</keyword>
<keyword evidence="7 12" id="KW-0965">Cell junction</keyword>
<evidence type="ECO:0000256" key="13">
    <source>
        <dbReference type="PIRSR" id="PIRSR005993-1"/>
    </source>
</evidence>
<reference evidence="20" key="3">
    <citation type="submission" date="2025-09" db="UniProtKB">
        <authorList>
            <consortium name="Ensembl"/>
        </authorList>
    </citation>
    <scope>IDENTIFICATION</scope>
</reference>
<dbReference type="PANTHER" id="PTHR23288">
    <property type="entry name" value="OCCLUDIN AND RNA POLYMERASE II ELONGATION FACTOR ELL"/>
    <property type="match status" value="1"/>
</dbReference>
<dbReference type="GO" id="GO:0008023">
    <property type="term" value="C:transcription elongation factor complex"/>
    <property type="evidence" value="ECO:0007669"/>
    <property type="project" value="TreeGrafter"/>
</dbReference>
<feature type="transmembrane region" description="Helical" evidence="17">
    <location>
        <begin position="69"/>
        <end position="91"/>
    </location>
</feature>
<keyword evidence="9 15" id="KW-0175">Coiled coil</keyword>
<evidence type="ECO:0000256" key="17">
    <source>
        <dbReference type="SAM" id="Phobius"/>
    </source>
</evidence>
<feature type="transmembrane region" description="Helical" evidence="17">
    <location>
        <begin position="148"/>
        <end position="168"/>
    </location>
</feature>
<comment type="subcellular location">
    <subcellularLocation>
        <location evidence="12">Cell membrane</location>
        <topology evidence="12">Multi-pass membrane protein</topology>
    </subcellularLocation>
    <subcellularLocation>
        <location evidence="12">Cell junction</location>
        <location evidence="12">Tight junction</location>
    </subcellularLocation>
</comment>
<evidence type="ECO:0000256" key="12">
    <source>
        <dbReference type="PIRNR" id="PIRNR005993"/>
    </source>
</evidence>